<dbReference type="RefSeq" id="WP_131801477.1">
    <property type="nucleotide sequence ID" value="NZ_FNCF01000003.1"/>
</dbReference>
<reference evidence="2" key="1">
    <citation type="submission" date="2016-10" db="EMBL/GenBank/DDBJ databases">
        <authorList>
            <person name="Varghese N."/>
            <person name="Submissions S."/>
        </authorList>
    </citation>
    <scope>NUCLEOTIDE SEQUENCE [LARGE SCALE GENOMIC DNA]</scope>
    <source>
        <strain evidence="2">DSM 44526</strain>
    </source>
</reference>
<dbReference type="Proteomes" id="UP000198863">
    <property type="component" value="Unassembled WGS sequence"/>
</dbReference>
<organism evidence="1 2">
    <name type="scientific">Klenkia brasiliensis</name>
    <dbReference type="NCBI Taxonomy" id="333142"/>
    <lineage>
        <taxon>Bacteria</taxon>
        <taxon>Bacillati</taxon>
        <taxon>Actinomycetota</taxon>
        <taxon>Actinomycetes</taxon>
        <taxon>Geodermatophilales</taxon>
        <taxon>Geodermatophilaceae</taxon>
        <taxon>Klenkia</taxon>
    </lineage>
</organism>
<protein>
    <submittedName>
        <fullName evidence="1">Uncharacterized protein</fullName>
    </submittedName>
</protein>
<name>A0A1G7TJJ3_9ACTN</name>
<keyword evidence="2" id="KW-1185">Reference proteome</keyword>
<sequence length="184" mass="19358">MSALGAPSGQDVVPVRDHRAMTAPPDSQAQPLVKIVGGDRAHLPTCGHLFGKEVVPAAGEQVCDLCQREIDGFGRTNFEDLDAALPAMGVSSTDWPAVKAALAKVAHDEVFMPYSRSYIALNRDGQGVAWVGKNYVDVAGGTRTELPGYASGPRGGAVTAEPRYGEVCGTCFMTKPVGGTHDCW</sequence>
<gene>
    <name evidence="1" type="ORF">SAMN05660324_2505</name>
</gene>
<evidence type="ECO:0000313" key="1">
    <source>
        <dbReference type="EMBL" id="SDG35497.1"/>
    </source>
</evidence>
<proteinExistence type="predicted"/>
<dbReference type="OrthoDB" id="3776844at2"/>
<accession>A0A1G7TJJ3</accession>
<dbReference type="EMBL" id="FNCF01000003">
    <property type="protein sequence ID" value="SDG35497.1"/>
    <property type="molecule type" value="Genomic_DNA"/>
</dbReference>
<evidence type="ECO:0000313" key="2">
    <source>
        <dbReference type="Proteomes" id="UP000198863"/>
    </source>
</evidence>
<dbReference type="AlphaFoldDB" id="A0A1G7TJJ3"/>